<evidence type="ECO:0000313" key="1">
    <source>
        <dbReference type="EMBL" id="OAD77366.1"/>
    </source>
</evidence>
<proteinExistence type="predicted"/>
<name>A0A167P6X4_PHYB8</name>
<dbReference type="EMBL" id="KV440974">
    <property type="protein sequence ID" value="OAD77366.1"/>
    <property type="molecule type" value="Genomic_DNA"/>
</dbReference>
<reference evidence="2" key="1">
    <citation type="submission" date="2015-06" db="EMBL/GenBank/DDBJ databases">
        <title>Expansion of signal transduction pathways in fungi by whole-genome duplication.</title>
        <authorList>
            <consortium name="DOE Joint Genome Institute"/>
            <person name="Corrochano L.M."/>
            <person name="Kuo A."/>
            <person name="Marcet-Houben M."/>
            <person name="Polaino S."/>
            <person name="Salamov A."/>
            <person name="Villalobos J.M."/>
            <person name="Alvarez M.I."/>
            <person name="Avalos J."/>
            <person name="Benito E.P."/>
            <person name="Benoit I."/>
            <person name="Burger G."/>
            <person name="Camino L.P."/>
            <person name="Canovas D."/>
            <person name="Cerda-Olmedo E."/>
            <person name="Cheng J.-F."/>
            <person name="Dominguez A."/>
            <person name="Elias M."/>
            <person name="Eslava A.P."/>
            <person name="Glaser F."/>
            <person name="Grimwood J."/>
            <person name="Gutierrez G."/>
            <person name="Heitman J."/>
            <person name="Henrissat B."/>
            <person name="Iturriaga E.A."/>
            <person name="Lang B.F."/>
            <person name="Lavin J.L."/>
            <person name="Lee S."/>
            <person name="Li W."/>
            <person name="Lindquist E."/>
            <person name="Lopez-Garcia S."/>
            <person name="Luque E.M."/>
            <person name="Marcos A.T."/>
            <person name="Martin J."/>
            <person name="McCluskey K."/>
            <person name="Medina H.R."/>
            <person name="Miralles-Duran A."/>
            <person name="Miyazaki A."/>
            <person name="Munoz-Torres E."/>
            <person name="Oguiza J.A."/>
            <person name="Ohm R."/>
            <person name="Olmedo M."/>
            <person name="Orejas M."/>
            <person name="Ortiz-Castellanos L."/>
            <person name="Pisabarro A.G."/>
            <person name="Rodriguez-Romero J."/>
            <person name="Ruiz-Herrera J."/>
            <person name="Ruiz-Vazquez R."/>
            <person name="Sanz C."/>
            <person name="Schackwitz W."/>
            <person name="Schmutz J."/>
            <person name="Shahriari M."/>
            <person name="Shelest E."/>
            <person name="Silva-Franco F."/>
            <person name="Soanes D."/>
            <person name="Syed K."/>
            <person name="Tagua V.G."/>
            <person name="Talbot N.J."/>
            <person name="Thon M."/>
            <person name="De vries R.P."/>
            <person name="Wiebenga A."/>
            <person name="Yadav J.S."/>
            <person name="Braun E.L."/>
            <person name="Baker S."/>
            <person name="Garre V."/>
            <person name="Horwitz B."/>
            <person name="Torres-Martinez S."/>
            <person name="Idnurm A."/>
            <person name="Herrera-Estrella A."/>
            <person name="Gabaldon T."/>
            <person name="Grigoriev I.V."/>
        </authorList>
    </citation>
    <scope>NUCLEOTIDE SEQUENCE [LARGE SCALE GENOMIC DNA]</scope>
    <source>
        <strain evidence="2">NRRL 1555(-)</strain>
    </source>
</reference>
<sequence>MLSITSTRELFLQLFSEYKVSSFYVIVAPRSISTNRVRAAFSSLSIRHFLYTLISRVQKILLNDRNVVKELFVFRFFIKLIISCIITLSKMSTLLSNFIDICVLLAVSKVLSFRYYLLPAQVSRRVGCDYVRCGVETVDLENIRWLGMVVDSLGVSFLGKLTFLYSGPTRENARIISCTVLYGLYWRISLAVSCASVQTSWLCICAMWCGKYYSENICFKPLSYCKMIKNIRYVIVWKILIFSSL</sequence>
<dbReference type="VEuPathDB" id="FungiDB:PHYBLDRAFT_164283"/>
<dbReference type="GeneID" id="28995887"/>
<dbReference type="RefSeq" id="XP_018295406.1">
    <property type="nucleotide sequence ID" value="XM_018434981.1"/>
</dbReference>
<evidence type="ECO:0000313" key="2">
    <source>
        <dbReference type="Proteomes" id="UP000077315"/>
    </source>
</evidence>
<dbReference type="InParanoid" id="A0A167P6X4"/>
<keyword evidence="2" id="KW-1185">Reference proteome</keyword>
<dbReference type="Proteomes" id="UP000077315">
    <property type="component" value="Unassembled WGS sequence"/>
</dbReference>
<accession>A0A167P6X4</accession>
<protein>
    <submittedName>
        <fullName evidence="1">Uncharacterized protein</fullName>
    </submittedName>
</protein>
<gene>
    <name evidence="1" type="ORF">PHYBLDRAFT_164283</name>
</gene>
<organism evidence="1 2">
    <name type="scientific">Phycomyces blakesleeanus (strain ATCC 8743b / DSM 1359 / FGSC 10004 / NBRC 33097 / NRRL 1555)</name>
    <dbReference type="NCBI Taxonomy" id="763407"/>
    <lineage>
        <taxon>Eukaryota</taxon>
        <taxon>Fungi</taxon>
        <taxon>Fungi incertae sedis</taxon>
        <taxon>Mucoromycota</taxon>
        <taxon>Mucoromycotina</taxon>
        <taxon>Mucoromycetes</taxon>
        <taxon>Mucorales</taxon>
        <taxon>Phycomycetaceae</taxon>
        <taxon>Phycomyces</taxon>
    </lineage>
</organism>
<dbReference type="AlphaFoldDB" id="A0A167P6X4"/>